<protein>
    <recommendedName>
        <fullName evidence="4">F-box domain-containing protein</fullName>
    </recommendedName>
</protein>
<keyword evidence="1" id="KW-0175">Coiled coil</keyword>
<keyword evidence="3" id="KW-1185">Reference proteome</keyword>
<evidence type="ECO:0008006" key="4">
    <source>
        <dbReference type="Google" id="ProtNLM"/>
    </source>
</evidence>
<comment type="caution">
    <text evidence="2">The sequence shown here is derived from an EMBL/GenBank/DDBJ whole genome shotgun (WGS) entry which is preliminary data.</text>
</comment>
<dbReference type="AlphaFoldDB" id="A0A8H6TSK0"/>
<organism evidence="2 3">
    <name type="scientific">Mycena chlorophos</name>
    <name type="common">Agaric fungus</name>
    <name type="synonym">Agaricus chlorophos</name>
    <dbReference type="NCBI Taxonomy" id="658473"/>
    <lineage>
        <taxon>Eukaryota</taxon>
        <taxon>Fungi</taxon>
        <taxon>Dikarya</taxon>
        <taxon>Basidiomycota</taxon>
        <taxon>Agaricomycotina</taxon>
        <taxon>Agaricomycetes</taxon>
        <taxon>Agaricomycetidae</taxon>
        <taxon>Agaricales</taxon>
        <taxon>Marasmiineae</taxon>
        <taxon>Mycenaceae</taxon>
        <taxon>Mycena</taxon>
    </lineage>
</organism>
<dbReference type="OrthoDB" id="3365698at2759"/>
<evidence type="ECO:0000256" key="1">
    <source>
        <dbReference type="SAM" id="Coils"/>
    </source>
</evidence>
<name>A0A8H6TSK0_MYCCL</name>
<gene>
    <name evidence="2" type="ORF">HMN09_00102000</name>
</gene>
<proteinExistence type="predicted"/>
<reference evidence="2" key="1">
    <citation type="submission" date="2020-05" db="EMBL/GenBank/DDBJ databases">
        <title>Mycena genomes resolve the evolution of fungal bioluminescence.</title>
        <authorList>
            <person name="Tsai I.J."/>
        </authorList>
    </citation>
    <scope>NUCLEOTIDE SEQUENCE</scope>
    <source>
        <strain evidence="2">110903Hualien_Pintung</strain>
    </source>
</reference>
<dbReference type="SUPFAM" id="SSF52047">
    <property type="entry name" value="RNI-like"/>
    <property type="match status" value="1"/>
</dbReference>
<dbReference type="Proteomes" id="UP000613580">
    <property type="component" value="Unassembled WGS sequence"/>
</dbReference>
<sequence>MFVPNHDARSFWEPVPGSRHDQLINLNNYPPNAEDVPVLSLAAAELDHHLALLEQQIASLESQLEQLWQEKDNMLSKRSQIRGVLSPLRRLPPELLAEIFQWTLPLVARAREQRRNRVFNLHASPWLLIHVCSLWRTVASSLPSLWSRVVVVFSNEPGSRPYPLPLLHTHLERAHELFVSFYGSENTLIDQQVDAFACLSARASTWRELTLSLTPTLQLMFNNLAGRLPDLRKVSLQWEDDELSDDDGIHCLRTAPNLVQVAVSNINHFVPVDLPTGQLTRYSLDAAWDVHWGILNLATNLTTAYINIDFDFEEEWPPVVEPVSLIHLRQLHASHLQILDYLNLPALEEAAIRIDSFEDEEHFVPNLMNLARRSFCELKSVRLIGTPTAPVIEQLFRECATIEDLRLMFAGDATNDWKDVKKIMTVLTPLLSSTNSQTLKTLRFLILGKNRLNPADVDVFLSMAKLRVRNAEYAAFEYLEWLVERPGRSSDLMYQGLEALKDDLSYHFSEGAQLQDLWREWRFRS</sequence>
<evidence type="ECO:0000313" key="2">
    <source>
        <dbReference type="EMBL" id="KAF7323213.1"/>
    </source>
</evidence>
<evidence type="ECO:0000313" key="3">
    <source>
        <dbReference type="Proteomes" id="UP000613580"/>
    </source>
</evidence>
<feature type="coiled-coil region" evidence="1">
    <location>
        <begin position="43"/>
        <end position="77"/>
    </location>
</feature>
<dbReference type="EMBL" id="JACAZE010000001">
    <property type="protein sequence ID" value="KAF7323213.1"/>
    <property type="molecule type" value="Genomic_DNA"/>
</dbReference>
<accession>A0A8H6TSK0</accession>